<gene>
    <name evidence="13" type="ORF">AUCHE_09_00110</name>
</gene>
<dbReference type="CDD" id="cd17367">
    <property type="entry name" value="MFS_KgtP"/>
    <property type="match status" value="1"/>
</dbReference>
<dbReference type="FunFam" id="1.20.1250.20:FF:000095">
    <property type="entry name" value="Alpha-ketoglutarate permease"/>
    <property type="match status" value="1"/>
</dbReference>
<dbReference type="PROSITE" id="PS00217">
    <property type="entry name" value="SUGAR_TRANSPORT_2"/>
    <property type="match status" value="1"/>
</dbReference>
<dbReference type="InterPro" id="IPR020846">
    <property type="entry name" value="MFS_dom"/>
</dbReference>
<dbReference type="PROSITE" id="PS50850">
    <property type="entry name" value="MFS"/>
    <property type="match status" value="1"/>
</dbReference>
<proteinExistence type="predicted"/>
<evidence type="ECO:0000256" key="6">
    <source>
        <dbReference type="ARBA" id="ARBA00022847"/>
    </source>
</evidence>
<evidence type="ECO:0000313" key="14">
    <source>
        <dbReference type="Proteomes" id="UP000008495"/>
    </source>
</evidence>
<keyword evidence="4" id="KW-0997">Cell inner membrane</keyword>
<evidence type="ECO:0000256" key="2">
    <source>
        <dbReference type="ARBA" id="ARBA00022448"/>
    </source>
</evidence>
<dbReference type="OrthoDB" id="8953821at2"/>
<evidence type="ECO:0000256" key="8">
    <source>
        <dbReference type="ARBA" id="ARBA00023136"/>
    </source>
</evidence>
<evidence type="ECO:0000256" key="3">
    <source>
        <dbReference type="ARBA" id="ARBA00022475"/>
    </source>
</evidence>
<keyword evidence="3" id="KW-1003">Cell membrane</keyword>
<keyword evidence="6" id="KW-0769">Symport</keyword>
<feature type="transmembrane region" description="Helical" evidence="11">
    <location>
        <begin position="255"/>
        <end position="273"/>
    </location>
</feature>
<dbReference type="Gene3D" id="1.20.1250.20">
    <property type="entry name" value="MFS general substrate transporter like domains"/>
    <property type="match status" value="1"/>
</dbReference>
<reference evidence="13 14" key="1">
    <citation type="submission" date="2012-08" db="EMBL/GenBank/DDBJ databases">
        <title>Whole genome shotgun sequence of Austwickia chelonae NBRC 105200.</title>
        <authorList>
            <person name="Yoshida I."/>
            <person name="Hosoyama A."/>
            <person name="Tsuchikane K."/>
            <person name="Katsumata H."/>
            <person name="Ando Y."/>
            <person name="Ohji S."/>
            <person name="Hamada M."/>
            <person name="Tamura T."/>
            <person name="Yamazoe A."/>
            <person name="Yamazaki S."/>
            <person name="Fujita N."/>
        </authorList>
    </citation>
    <scope>NUCLEOTIDE SEQUENCE [LARGE SCALE GENOMIC DNA]</scope>
    <source>
        <strain evidence="13 14">NBRC 105200</strain>
    </source>
</reference>
<dbReference type="PANTHER" id="PTHR43528">
    <property type="entry name" value="ALPHA-KETOGLUTARATE PERMEASE"/>
    <property type="match status" value="1"/>
</dbReference>
<keyword evidence="5 11" id="KW-0812">Transmembrane</keyword>
<comment type="caution">
    <text evidence="13">The sequence shown here is derived from an EMBL/GenBank/DDBJ whole genome shotgun (WGS) entry which is preliminary data.</text>
</comment>
<comment type="subcellular location">
    <subcellularLocation>
        <location evidence="1">Cell inner membrane</location>
        <topology evidence="1">Multi-pass membrane protein</topology>
    </subcellularLocation>
</comment>
<dbReference type="PROSITE" id="PS00216">
    <property type="entry name" value="SUGAR_TRANSPORT_1"/>
    <property type="match status" value="1"/>
</dbReference>
<protein>
    <recommendedName>
        <fullName evidence="10">Alpha-ketoglutarate permease</fullName>
    </recommendedName>
</protein>
<dbReference type="InterPro" id="IPR005828">
    <property type="entry name" value="MFS_sugar_transport-like"/>
</dbReference>
<dbReference type="GO" id="GO:0015293">
    <property type="term" value="F:symporter activity"/>
    <property type="evidence" value="ECO:0007669"/>
    <property type="project" value="UniProtKB-KW"/>
</dbReference>
<feature type="transmembrane region" description="Helical" evidence="11">
    <location>
        <begin position="346"/>
        <end position="370"/>
    </location>
</feature>
<feature type="transmembrane region" description="Helical" evidence="11">
    <location>
        <begin position="415"/>
        <end position="433"/>
    </location>
</feature>
<keyword evidence="7 11" id="KW-1133">Transmembrane helix</keyword>
<dbReference type="Pfam" id="PF00083">
    <property type="entry name" value="Sugar_tr"/>
    <property type="match status" value="1"/>
</dbReference>
<evidence type="ECO:0000313" key="13">
    <source>
        <dbReference type="EMBL" id="GAB78405.1"/>
    </source>
</evidence>
<feature type="transmembrane region" description="Helical" evidence="11">
    <location>
        <begin position="122"/>
        <end position="142"/>
    </location>
</feature>
<feature type="transmembrane region" description="Helical" evidence="11">
    <location>
        <begin position="98"/>
        <end position="116"/>
    </location>
</feature>
<organism evidence="13 14">
    <name type="scientific">Austwickia chelonae NBRC 105200</name>
    <dbReference type="NCBI Taxonomy" id="1184607"/>
    <lineage>
        <taxon>Bacteria</taxon>
        <taxon>Bacillati</taxon>
        <taxon>Actinomycetota</taxon>
        <taxon>Actinomycetes</taxon>
        <taxon>Micrococcales</taxon>
        <taxon>Dermatophilaceae</taxon>
        <taxon>Austwickia</taxon>
    </lineage>
</organism>
<feature type="domain" description="Major facilitator superfamily (MFS) profile" evidence="12">
    <location>
        <begin position="27"/>
        <end position="437"/>
    </location>
</feature>
<evidence type="ECO:0000259" key="12">
    <source>
        <dbReference type="PROSITE" id="PS50850"/>
    </source>
</evidence>
<evidence type="ECO:0000256" key="9">
    <source>
        <dbReference type="ARBA" id="ARBA00058957"/>
    </source>
</evidence>
<dbReference type="PANTHER" id="PTHR43528:SF1">
    <property type="entry name" value="ALPHA-KETOGLUTARATE PERMEASE"/>
    <property type="match status" value="1"/>
</dbReference>
<dbReference type="STRING" id="100225.SAMN05421595_2671"/>
<dbReference type="AlphaFoldDB" id="K6VST3"/>
<feature type="transmembrane region" description="Helical" evidence="11">
    <location>
        <begin position="293"/>
        <end position="312"/>
    </location>
</feature>
<dbReference type="EMBL" id="BAGZ01000009">
    <property type="protein sequence ID" value="GAB78405.1"/>
    <property type="molecule type" value="Genomic_DNA"/>
</dbReference>
<keyword evidence="8 11" id="KW-0472">Membrane</keyword>
<keyword evidence="2" id="KW-0813">Transport</keyword>
<evidence type="ECO:0000256" key="10">
    <source>
        <dbReference type="ARBA" id="ARBA00069296"/>
    </source>
</evidence>
<dbReference type="SUPFAM" id="SSF103473">
    <property type="entry name" value="MFS general substrate transporter"/>
    <property type="match status" value="1"/>
</dbReference>
<feature type="transmembrane region" description="Helical" evidence="11">
    <location>
        <begin position="163"/>
        <end position="186"/>
    </location>
</feature>
<accession>K6VST3</accession>
<dbReference type="eggNOG" id="COG0477">
    <property type="taxonomic scope" value="Bacteria"/>
</dbReference>
<feature type="transmembrane region" description="Helical" evidence="11">
    <location>
        <begin position="66"/>
        <end position="86"/>
    </location>
</feature>
<keyword evidence="14" id="KW-1185">Reference proteome</keyword>
<dbReference type="GO" id="GO:0005886">
    <property type="term" value="C:plasma membrane"/>
    <property type="evidence" value="ECO:0007669"/>
    <property type="project" value="UniProtKB-SubCell"/>
</dbReference>
<comment type="function">
    <text evidence="9">Uptake of alpha-ketoglutarate across the boundary membrane with the concomitant import of a cation (symport system).</text>
</comment>
<feature type="transmembrane region" description="Helical" evidence="11">
    <location>
        <begin position="198"/>
        <end position="217"/>
    </location>
</feature>
<evidence type="ECO:0000256" key="5">
    <source>
        <dbReference type="ARBA" id="ARBA00022692"/>
    </source>
</evidence>
<evidence type="ECO:0000256" key="4">
    <source>
        <dbReference type="ARBA" id="ARBA00022519"/>
    </source>
</evidence>
<dbReference type="Proteomes" id="UP000008495">
    <property type="component" value="Unassembled WGS sequence"/>
</dbReference>
<feature type="transmembrane region" description="Helical" evidence="11">
    <location>
        <begin position="382"/>
        <end position="403"/>
    </location>
</feature>
<dbReference type="RefSeq" id="WP_006503160.1">
    <property type="nucleotide sequence ID" value="NZ_BAGZ01000009.1"/>
</dbReference>
<evidence type="ECO:0000256" key="7">
    <source>
        <dbReference type="ARBA" id="ARBA00022989"/>
    </source>
</evidence>
<dbReference type="InterPro" id="IPR051084">
    <property type="entry name" value="H+-coupled_symporters"/>
</dbReference>
<sequence>MSVPPVPSSPISASRSTPADTRRAILNTVKGSLGNLVEWYDVYTYTVFISFFEHQFFDPGNKNSTLYAYAVFALTFLMRPLGSWYFGRYADRHGRRAALTFSVSLMAACSFVIAITPTQASIGALAAVVLILCRLVQGFATGGEYGTSATYMSEAATKERRGFFSSFQYVTLVGGHVLAQFTLLILLSVLSKEQILDWGWRIPFAIGGLSALVVFRLRRTMDESLPEEALAAAKEGRDHRSGSIVELFTHYWRPLLLCFLITLGGTVAFYTYSVNAPAIVKATFKDATMTSTWVNLLGLIFLMLLQPVGGILSDRVGRKPLLVFFGASGLVYTYVLLTYLPRSTNAVVSFLLICGGYVVLTGYTSINALVKAELFPAHVRALGVGLGYGLANSLVGGTAPMIYQAMKSAQMVPVFIAYVTACIGVSLLVYVFCLTNKAQTHLDVEQGHAFAAGAEVPVEAGGPSEGQIVLPEGELSAKAQDRG</sequence>
<evidence type="ECO:0000256" key="1">
    <source>
        <dbReference type="ARBA" id="ARBA00004429"/>
    </source>
</evidence>
<name>K6VST3_9MICO</name>
<dbReference type="InterPro" id="IPR036259">
    <property type="entry name" value="MFS_trans_sf"/>
</dbReference>
<feature type="transmembrane region" description="Helical" evidence="11">
    <location>
        <begin position="321"/>
        <end position="340"/>
    </location>
</feature>
<dbReference type="InterPro" id="IPR005829">
    <property type="entry name" value="Sugar_transporter_CS"/>
</dbReference>
<evidence type="ECO:0000256" key="11">
    <source>
        <dbReference type="SAM" id="Phobius"/>
    </source>
</evidence>